<dbReference type="SUPFAM" id="SSF50998">
    <property type="entry name" value="Quinoprotein alcohol dehydrogenase-like"/>
    <property type="match status" value="1"/>
</dbReference>
<proteinExistence type="predicted"/>
<keyword evidence="1" id="KW-0472">Membrane</keyword>
<sequence length="418" mass="47090">MKIIYNISHYAQKTCAEMRINMESLVGRSQNVAAIIERKKKNKKAFFISAGIIILAAVLLGAIYNYYINIKYNGYKIEERSSIKNKNSASYASYNDYILKYSKDGIVAMDASGKELWNGSYDMASSAIDICGEYVVVADVGEKNFIVYNGDDSGKEITTDYPIVQAEVSKQGVVAVLLEESSSNVIRIYNPYDVQNKLLAEIPTNIDDGYPVSIDISDDGVNVAAVFVSVNDSKIQSRVAFYDFSDVGKNSNFLVGAQVYNDKLISEVKYLNDNDVCVFGEDGYCVWTNLRQPKVKFQKKYGTSIKSAFYNSKYIGVILDADDGNKNELEVFELSGKRKLKIELSEQYKQVQLNDKNEIMLNSDSKCVIYKMNGIKKFSSNIKGKVEHFYASGDNKCYYLVLENEIQKIKLKKIKKRG</sequence>
<protein>
    <submittedName>
        <fullName evidence="2">Uncharacterized protein</fullName>
    </submittedName>
</protein>
<dbReference type="Pfam" id="PF18975">
    <property type="entry name" value="DUF5711"/>
    <property type="match status" value="1"/>
</dbReference>
<dbReference type="InterPro" id="IPR011047">
    <property type="entry name" value="Quinoprotein_ADH-like_sf"/>
</dbReference>
<dbReference type="AlphaFoldDB" id="A0AAW3JTU5"/>
<evidence type="ECO:0000313" key="2">
    <source>
        <dbReference type="EMBL" id="KQC85977.1"/>
    </source>
</evidence>
<keyword evidence="1" id="KW-0812">Transmembrane</keyword>
<evidence type="ECO:0000256" key="1">
    <source>
        <dbReference type="SAM" id="Phobius"/>
    </source>
</evidence>
<gene>
    <name evidence="2" type="ORF">APZ18_01910</name>
</gene>
<name>A0AAW3JTU5_9FIRM</name>
<keyword evidence="1" id="KW-1133">Transmembrane helix</keyword>
<organism evidence="2 3">
    <name type="scientific">Butyribacter intestini</name>
    <dbReference type="NCBI Taxonomy" id="1703332"/>
    <lineage>
        <taxon>Bacteria</taxon>
        <taxon>Bacillati</taxon>
        <taxon>Bacillota</taxon>
        <taxon>Clostridia</taxon>
        <taxon>Lachnospirales</taxon>
        <taxon>Lachnospiraceae</taxon>
        <taxon>Butyribacter</taxon>
    </lineage>
</organism>
<dbReference type="Proteomes" id="UP000050833">
    <property type="component" value="Unassembled WGS sequence"/>
</dbReference>
<feature type="transmembrane region" description="Helical" evidence="1">
    <location>
        <begin position="45"/>
        <end position="67"/>
    </location>
</feature>
<dbReference type="EMBL" id="LLKB01000001">
    <property type="protein sequence ID" value="KQC85977.1"/>
    <property type="molecule type" value="Genomic_DNA"/>
</dbReference>
<keyword evidence="3" id="KW-1185">Reference proteome</keyword>
<accession>A0AAW3JTU5</accession>
<reference evidence="2 3" key="1">
    <citation type="submission" date="2015-10" db="EMBL/GenBank/DDBJ databases">
        <title>Butyribacter intestini gen. nov., sp. nov., a butyric acid-producing bacterium of the family Lachnospiraceae isolated from the human faeces.</title>
        <authorList>
            <person name="Zou Y."/>
            <person name="Xue W."/>
            <person name="Luo G."/>
            <person name="Lv M."/>
        </authorList>
    </citation>
    <scope>NUCLEOTIDE SEQUENCE [LARGE SCALE GENOMIC DNA]</scope>
    <source>
        <strain evidence="2 3">TF01-11</strain>
    </source>
</reference>
<evidence type="ECO:0000313" key="3">
    <source>
        <dbReference type="Proteomes" id="UP000050833"/>
    </source>
</evidence>
<comment type="caution">
    <text evidence="2">The sequence shown here is derived from an EMBL/GenBank/DDBJ whole genome shotgun (WGS) entry which is preliminary data.</text>
</comment>
<dbReference type="InterPro" id="IPR043765">
    <property type="entry name" value="DUF5711"/>
</dbReference>